<dbReference type="AlphaFoldDB" id="H1KZL5"/>
<keyword evidence="5" id="KW-0812">Transmembrane</keyword>
<dbReference type="Gene3D" id="1.25.40.10">
    <property type="entry name" value="Tetratricopeptide repeat domain"/>
    <property type="match status" value="1"/>
</dbReference>
<keyword evidence="7" id="KW-1185">Reference proteome</keyword>
<keyword evidence="4" id="KW-0175">Coiled coil</keyword>
<dbReference type="SUPFAM" id="SSF48452">
    <property type="entry name" value="TPR-like"/>
    <property type="match status" value="1"/>
</dbReference>
<feature type="transmembrane region" description="Helical" evidence="5">
    <location>
        <begin position="132"/>
        <end position="158"/>
    </location>
</feature>
<dbReference type="InterPro" id="IPR013105">
    <property type="entry name" value="TPR_2"/>
</dbReference>
<dbReference type="InterPro" id="IPR019734">
    <property type="entry name" value="TPR_rpt"/>
</dbReference>
<dbReference type="RefSeq" id="WP_007044669.1">
    <property type="nucleotide sequence ID" value="NZ_AGJL01000030.1"/>
</dbReference>
<dbReference type="Pfam" id="PF07719">
    <property type="entry name" value="TPR_2"/>
    <property type="match status" value="1"/>
</dbReference>
<organism evidence="6 7">
    <name type="scientific">Methanotorris formicicus Mc-S-70</name>
    <dbReference type="NCBI Taxonomy" id="647171"/>
    <lineage>
        <taxon>Archaea</taxon>
        <taxon>Methanobacteriati</taxon>
        <taxon>Methanobacteriota</taxon>
        <taxon>Methanomada group</taxon>
        <taxon>Methanococci</taxon>
        <taxon>Methanococcales</taxon>
        <taxon>Methanocaldococcaceae</taxon>
        <taxon>Methanotorris</taxon>
    </lineage>
</organism>
<evidence type="ECO:0000256" key="3">
    <source>
        <dbReference type="PROSITE-ProRule" id="PRU00339"/>
    </source>
</evidence>
<sequence>MFEFLASSPIVEFFVNYGWLGFIAYIFLVYGWLFLLGIELKSRGLFEDWIFMLTYGVAWIIAWVIAGGIAWGIVGGIAGGIMWIIAWVIAGGIAWGIVGEIIAGIAWVVAWIIAGGIAWVVAWGIVGDIVMGISWGIAWILAGGIAWIMAKEIAWWVIEEMVKSKYGRALRYLENNDPNNCLKYLNQLLYLLKNYEDDEKPYFNENLANKVISLKNNLALIEKANNYYNSGNYKEALKLYKKIINKNPELREILGIKHKELIAIKKIPTEEIQKIDESLKNEELEELKHEEQPSVESHLTKAKELSSNALSLFNQNKLGDAIDKWMEAIEQYKKAKKIAKLNEDEEIMGPINKNIKILVNNALKAGIMLICDGLGCDVQNTLSKVNEFESFLNRHRNYLDVEEYDQYQKVLGELGIKTKLKIVELGVGEAISLKSKNDYLKAREILKNALKLLENVENEVKSKKINMFNKQINTLKTQIENELSHIKNILLEDESPIDIQLNQINSTPDKENKT</sequence>
<keyword evidence="5" id="KW-1133">Transmembrane helix</keyword>
<evidence type="ECO:0000256" key="1">
    <source>
        <dbReference type="ARBA" id="ARBA00022737"/>
    </source>
</evidence>
<evidence type="ECO:0000256" key="5">
    <source>
        <dbReference type="SAM" id="Phobius"/>
    </source>
</evidence>
<protein>
    <submittedName>
        <fullName evidence="6">Uncharacterized protein</fullName>
    </submittedName>
</protein>
<feature type="repeat" description="TPR" evidence="3">
    <location>
        <begin position="217"/>
        <end position="250"/>
    </location>
</feature>
<feature type="transmembrane region" description="Helical" evidence="5">
    <location>
        <begin position="80"/>
        <end position="98"/>
    </location>
</feature>
<feature type="transmembrane region" description="Helical" evidence="5">
    <location>
        <begin position="17"/>
        <end position="38"/>
    </location>
</feature>
<dbReference type="Proteomes" id="UP000003706">
    <property type="component" value="Unassembled WGS sequence"/>
</dbReference>
<keyword evidence="1" id="KW-0677">Repeat</keyword>
<dbReference type="STRING" id="647171.MetfoDRAFT_1238"/>
<accession>H1KZL5</accession>
<dbReference type="InterPro" id="IPR011990">
    <property type="entry name" value="TPR-like_helical_dom_sf"/>
</dbReference>
<feature type="transmembrane region" description="Helical" evidence="5">
    <location>
        <begin position="50"/>
        <end position="74"/>
    </location>
</feature>
<proteinExistence type="predicted"/>
<keyword evidence="5" id="KW-0472">Membrane</keyword>
<feature type="transmembrane region" description="Helical" evidence="5">
    <location>
        <begin position="105"/>
        <end position="126"/>
    </location>
</feature>
<name>H1KZL5_9EURY</name>
<comment type="caution">
    <text evidence="6">The sequence shown here is derived from an EMBL/GenBank/DDBJ whole genome shotgun (WGS) entry which is preliminary data.</text>
</comment>
<dbReference type="EMBL" id="AGJL01000030">
    <property type="protein sequence ID" value="EHP85756.1"/>
    <property type="molecule type" value="Genomic_DNA"/>
</dbReference>
<evidence type="ECO:0000313" key="7">
    <source>
        <dbReference type="Proteomes" id="UP000003706"/>
    </source>
</evidence>
<evidence type="ECO:0000256" key="4">
    <source>
        <dbReference type="SAM" id="Coils"/>
    </source>
</evidence>
<feature type="coiled-coil region" evidence="4">
    <location>
        <begin position="436"/>
        <end position="466"/>
    </location>
</feature>
<reference evidence="6 7" key="1">
    <citation type="submission" date="2011-09" db="EMBL/GenBank/DDBJ databases">
        <title>The draft genome of Methanotorris formicicus Mc-S-70.</title>
        <authorList>
            <consortium name="US DOE Joint Genome Institute (JGI-PGF)"/>
            <person name="Lucas S."/>
            <person name="Han J."/>
            <person name="Lapidus A."/>
            <person name="Cheng J.-F."/>
            <person name="Goodwin L."/>
            <person name="Pitluck S."/>
            <person name="Peters L."/>
            <person name="Land M.L."/>
            <person name="Hauser L."/>
            <person name="Sieprawska-Lupa M."/>
            <person name="Takai K."/>
            <person name="Miyazaki J."/>
            <person name="Whitman W."/>
            <person name="Woyke T.J."/>
        </authorList>
    </citation>
    <scope>NUCLEOTIDE SEQUENCE [LARGE SCALE GENOMIC DNA]</scope>
    <source>
        <strain evidence="6 7">Mc-S-70</strain>
    </source>
</reference>
<evidence type="ECO:0000256" key="2">
    <source>
        <dbReference type="ARBA" id="ARBA00022803"/>
    </source>
</evidence>
<dbReference type="SMART" id="SM00028">
    <property type="entry name" value="TPR"/>
    <property type="match status" value="4"/>
</dbReference>
<gene>
    <name evidence="6" type="ORF">MetfoDRAFT_1238</name>
</gene>
<evidence type="ECO:0000313" key="6">
    <source>
        <dbReference type="EMBL" id="EHP85756.1"/>
    </source>
</evidence>
<dbReference type="PROSITE" id="PS50005">
    <property type="entry name" value="TPR"/>
    <property type="match status" value="1"/>
</dbReference>
<keyword evidence="2 3" id="KW-0802">TPR repeat</keyword>